<evidence type="ECO:0000313" key="3">
    <source>
        <dbReference type="Proteomes" id="UP000196521"/>
    </source>
</evidence>
<comment type="caution">
    <text evidence="2">The sequence shown here is derived from an EMBL/GenBank/DDBJ whole genome shotgun (WGS) entry which is preliminary data.</text>
</comment>
<accession>A0A6J7ZED5</accession>
<gene>
    <name evidence="2" type="ORF">PLAN_MP30028</name>
</gene>
<feature type="chain" id="PRO_5028991785" description="Excalibur calcium-binding domain-containing protein" evidence="1">
    <location>
        <begin position="23"/>
        <end position="83"/>
    </location>
</feature>
<proteinExistence type="predicted"/>
<evidence type="ECO:0008006" key="4">
    <source>
        <dbReference type="Google" id="ProtNLM"/>
    </source>
</evidence>
<dbReference type="EMBL" id="CZCZ02000002">
    <property type="protein sequence ID" value="CAC5339752.1"/>
    <property type="molecule type" value="Genomic_DNA"/>
</dbReference>
<dbReference type="AlphaFoldDB" id="A0A6J7ZED5"/>
<evidence type="ECO:0000313" key="2">
    <source>
        <dbReference type="EMBL" id="CAC5339752.1"/>
    </source>
</evidence>
<feature type="signal peptide" evidence="1">
    <location>
        <begin position="1"/>
        <end position="22"/>
    </location>
</feature>
<evidence type="ECO:0000256" key="1">
    <source>
        <dbReference type="SAM" id="SignalP"/>
    </source>
</evidence>
<dbReference type="RefSeq" id="WP_237747658.1">
    <property type="nucleotide sequence ID" value="NZ_CZCZ02000002.1"/>
</dbReference>
<protein>
    <recommendedName>
        <fullName evidence="4">Excalibur calcium-binding domain-containing protein</fullName>
    </recommendedName>
</protein>
<keyword evidence="3" id="KW-1185">Reference proteome</keyword>
<name>A0A6J7ZED5_PLARU</name>
<keyword evidence="1" id="KW-0732">Signal</keyword>
<sequence>MAILLGVMTSLLLIVGVTVSVAQQPTQNCDPAYPRDLAGNEICIPSPPPDLDCKDISYRRFVVLQPDPHNFDSDKDGIGCEGR</sequence>
<reference evidence="2" key="1">
    <citation type="submission" date="2020-05" db="EMBL/GenBank/DDBJ databases">
        <authorList>
            <consortium name="Genoscope - CEA"/>
            <person name="William W."/>
        </authorList>
    </citation>
    <scope>NUCLEOTIDE SEQUENCE [LARGE SCALE GENOMIC DNA]</scope>
    <source>
        <strain evidence="2">PCC 7821</strain>
    </source>
</reference>
<organism evidence="2 3">
    <name type="scientific">Planktothrix rubescens CCAP 1459/22</name>
    <dbReference type="NCBI Taxonomy" id="329571"/>
    <lineage>
        <taxon>Bacteria</taxon>
        <taxon>Bacillati</taxon>
        <taxon>Cyanobacteriota</taxon>
        <taxon>Cyanophyceae</taxon>
        <taxon>Oscillatoriophycideae</taxon>
        <taxon>Oscillatoriales</taxon>
        <taxon>Microcoleaceae</taxon>
        <taxon>Planktothrix</taxon>
    </lineage>
</organism>
<dbReference type="Proteomes" id="UP000196521">
    <property type="component" value="Unassembled WGS sequence"/>
</dbReference>